<reference evidence="11 12" key="1">
    <citation type="journal article" date="2014" name="PLoS ONE">
        <title>Physiological and genomic features of a novel sulfur-oxidizing gammaproteobacterium belonging to a previously uncultivated symbiotic lineage isolated from a hydrothermal vent.</title>
        <authorList>
            <person name="Nunoura T."/>
            <person name="Takaki Y."/>
            <person name="Kazama H."/>
            <person name="Kakuta J."/>
            <person name="Shimamura S."/>
            <person name="Makita H."/>
            <person name="Hirai M."/>
            <person name="Miyazaki M."/>
            <person name="Takai K."/>
        </authorList>
    </citation>
    <scope>NUCLEOTIDE SEQUENCE [LARGE SCALE GENOMIC DNA]</scope>
    <source>
        <strain evidence="11 12">Hiromi1</strain>
    </source>
</reference>
<keyword evidence="6 10" id="KW-0472">Membrane</keyword>
<gene>
    <name evidence="11" type="ORF">TBH_C0787</name>
</gene>
<keyword evidence="4 10" id="KW-1133">Transmembrane helix</keyword>
<keyword evidence="8" id="KW-0868">Chloride</keyword>
<dbReference type="EMBL" id="AP012273">
    <property type="protein sequence ID" value="BAO43724.1"/>
    <property type="molecule type" value="Genomic_DNA"/>
</dbReference>
<proteinExistence type="predicted"/>
<evidence type="ECO:0000256" key="5">
    <source>
        <dbReference type="ARBA" id="ARBA00023065"/>
    </source>
</evidence>
<keyword evidence="3 10" id="KW-0812">Transmembrane</keyword>
<dbReference type="Proteomes" id="UP000031631">
    <property type="component" value="Chromosome"/>
</dbReference>
<evidence type="ECO:0000256" key="1">
    <source>
        <dbReference type="ARBA" id="ARBA00004141"/>
    </source>
</evidence>
<feature type="transmembrane region" description="Helical" evidence="10">
    <location>
        <begin position="317"/>
        <end position="341"/>
    </location>
</feature>
<feature type="transmembrane region" description="Helical" evidence="10">
    <location>
        <begin position="198"/>
        <end position="222"/>
    </location>
</feature>
<evidence type="ECO:0000313" key="12">
    <source>
        <dbReference type="Proteomes" id="UP000031631"/>
    </source>
</evidence>
<feature type="transmembrane region" description="Helical" evidence="10">
    <location>
        <begin position="353"/>
        <end position="373"/>
    </location>
</feature>
<evidence type="ECO:0000313" key="11">
    <source>
        <dbReference type="EMBL" id="BAO43724.1"/>
    </source>
</evidence>
<dbReference type="InterPro" id="IPR001807">
    <property type="entry name" value="ClC"/>
</dbReference>
<comment type="subcellular location">
    <subcellularLocation>
        <location evidence="1">Membrane</location>
        <topology evidence="1">Multi-pass membrane protein</topology>
    </subcellularLocation>
</comment>
<dbReference type="PANTHER" id="PTHR43427">
    <property type="entry name" value="CHLORIDE CHANNEL PROTEIN CLC-E"/>
    <property type="match status" value="1"/>
</dbReference>
<feature type="transmembrane region" description="Helical" evidence="10">
    <location>
        <begin position="107"/>
        <end position="130"/>
    </location>
</feature>
<evidence type="ECO:0000256" key="9">
    <source>
        <dbReference type="ARBA" id="ARBA00023303"/>
    </source>
</evidence>
<accession>A0A7U6GHJ9</accession>
<dbReference type="OrthoDB" id="9767361at2"/>
<dbReference type="SUPFAM" id="SSF81340">
    <property type="entry name" value="Clc chloride channel"/>
    <property type="match status" value="1"/>
</dbReference>
<feature type="transmembrane region" description="Helical" evidence="10">
    <location>
        <begin position="59"/>
        <end position="76"/>
    </location>
</feature>
<dbReference type="Pfam" id="PF00654">
    <property type="entry name" value="Voltage_CLC"/>
    <property type="match status" value="1"/>
</dbReference>
<sequence length="441" mass="46995">MYRKRLRQSGKHLLSRRVWRTRAVFLIGAVLVGIAASLLAMGSDWASETFLWAIDDRPWLPFVITPLGLTLIIWMTRNLFVGSEGSGIPQAIAALHLKRHKHLRHRLLSLPIAFGKGIMIVMGLLCGASIGREGPTIHIAASISFALTRFARFPHHDISRGLILAGGAAGLAAAFNTPLAGVMFAIEEMAKNFEEKTNGTVFTAVIIAGITALSINGNYAYFGTVFAEAEFPGIFSAVVLCGVVGGLIGGSFSALLVYGGRYLRPWRSRHPYLLAMAIGLLLATIGLVSGGLTWGTGYTEAKTALMGIGLDSEGYPIYKYLATLLSYWSGIPGGIFAPSLSIGAGLGVELSQWLPGVSVATVALLGMAAYFTGVVQTPLTAVIIIMEMTDNQGILLPVMVVALIADGISKLINPQPIYRALAEDFIRDLSSQHGANKAGEK</sequence>
<keyword evidence="7" id="KW-0869">Chloride channel</keyword>
<feature type="transmembrane region" description="Helical" evidence="10">
    <location>
        <begin position="234"/>
        <end position="260"/>
    </location>
</feature>
<dbReference type="KEGG" id="tbn:TBH_C0787"/>
<organism evidence="11 12">
    <name type="scientific">Thiolapillus brandeum</name>
    <dbReference type="NCBI Taxonomy" id="1076588"/>
    <lineage>
        <taxon>Bacteria</taxon>
        <taxon>Pseudomonadati</taxon>
        <taxon>Pseudomonadota</taxon>
        <taxon>Gammaproteobacteria</taxon>
        <taxon>Chromatiales</taxon>
        <taxon>Sedimenticolaceae</taxon>
        <taxon>Thiolapillus</taxon>
    </lineage>
</organism>
<evidence type="ECO:0000256" key="7">
    <source>
        <dbReference type="ARBA" id="ARBA00023173"/>
    </source>
</evidence>
<dbReference type="AlphaFoldDB" id="A0A7U6GHJ9"/>
<evidence type="ECO:0000256" key="6">
    <source>
        <dbReference type="ARBA" id="ARBA00023136"/>
    </source>
</evidence>
<evidence type="ECO:0000256" key="10">
    <source>
        <dbReference type="SAM" id="Phobius"/>
    </source>
</evidence>
<dbReference type="InterPro" id="IPR050368">
    <property type="entry name" value="ClC-type_chloride_channel"/>
</dbReference>
<dbReference type="InterPro" id="IPR014743">
    <property type="entry name" value="Cl-channel_core"/>
</dbReference>
<dbReference type="CDD" id="cd01034">
    <property type="entry name" value="EriC_like"/>
    <property type="match status" value="1"/>
</dbReference>
<feature type="transmembrane region" description="Helical" evidence="10">
    <location>
        <begin position="162"/>
        <end position="186"/>
    </location>
</feature>
<dbReference type="GO" id="GO:0005254">
    <property type="term" value="F:chloride channel activity"/>
    <property type="evidence" value="ECO:0007669"/>
    <property type="project" value="UniProtKB-KW"/>
</dbReference>
<evidence type="ECO:0000256" key="4">
    <source>
        <dbReference type="ARBA" id="ARBA00022989"/>
    </source>
</evidence>
<dbReference type="PANTHER" id="PTHR43427:SF6">
    <property type="entry name" value="CHLORIDE CHANNEL PROTEIN CLC-E"/>
    <property type="match status" value="1"/>
</dbReference>
<keyword evidence="12" id="KW-1185">Reference proteome</keyword>
<keyword evidence="9" id="KW-0407">Ion channel</keyword>
<evidence type="ECO:0000256" key="2">
    <source>
        <dbReference type="ARBA" id="ARBA00022448"/>
    </source>
</evidence>
<feature type="transmembrane region" description="Helical" evidence="10">
    <location>
        <begin position="21"/>
        <end position="39"/>
    </location>
</feature>
<dbReference type="Gene3D" id="1.10.3080.10">
    <property type="entry name" value="Clc chloride channel"/>
    <property type="match status" value="1"/>
</dbReference>
<keyword evidence="2" id="KW-0813">Transport</keyword>
<dbReference type="RefSeq" id="WP_041065724.1">
    <property type="nucleotide sequence ID" value="NZ_AP012273.1"/>
</dbReference>
<keyword evidence="5" id="KW-0406">Ion transport</keyword>
<evidence type="ECO:0000256" key="8">
    <source>
        <dbReference type="ARBA" id="ARBA00023214"/>
    </source>
</evidence>
<evidence type="ECO:0000256" key="3">
    <source>
        <dbReference type="ARBA" id="ARBA00022692"/>
    </source>
</evidence>
<feature type="transmembrane region" description="Helical" evidence="10">
    <location>
        <begin position="272"/>
        <end position="297"/>
    </location>
</feature>
<dbReference type="GO" id="GO:0034707">
    <property type="term" value="C:chloride channel complex"/>
    <property type="evidence" value="ECO:0007669"/>
    <property type="project" value="UniProtKB-KW"/>
</dbReference>
<protein>
    <submittedName>
        <fullName evidence="11">Chloride channel protein CIC family</fullName>
    </submittedName>
</protein>
<dbReference type="PRINTS" id="PR00762">
    <property type="entry name" value="CLCHANNEL"/>
</dbReference>
<name>A0A7U6GHJ9_9GAMM</name>